<evidence type="ECO:0000313" key="1">
    <source>
        <dbReference type="EMBL" id="BBO31488.1"/>
    </source>
</evidence>
<accession>A0A5K7X4K5</accession>
<sequence>MQREIGVGDASHKFLEKFSGPCRFGPIPSDYLMSAANGRHLLPAAAGLPPAG</sequence>
<gene>
    <name evidence="1" type="ORF">PLANPX_1100</name>
</gene>
<dbReference type="AlphaFoldDB" id="A0A5K7X4K5"/>
<dbReference type="KEGG" id="lpav:PLANPX_1100"/>
<reference evidence="2" key="1">
    <citation type="submission" date="2019-10" db="EMBL/GenBank/DDBJ databases">
        <title>Lacipirellula parvula gen. nov., sp. nov., representing a lineage of planctomycetes widespread in freshwater anoxic habitats, and description of the family Lacipirellulaceae.</title>
        <authorList>
            <person name="Dedysh S.N."/>
            <person name="Kulichevskaya I.S."/>
            <person name="Beletsky A.V."/>
            <person name="Rakitin A.L."/>
            <person name="Mardanov A.V."/>
            <person name="Ivanova A.A."/>
            <person name="Saltykova V.X."/>
            <person name="Rijpstra W.I.C."/>
            <person name="Sinninghe Damste J.S."/>
            <person name="Ravin N.V."/>
        </authorList>
    </citation>
    <scope>NUCLEOTIDE SEQUENCE [LARGE SCALE GENOMIC DNA]</scope>
    <source>
        <strain evidence="2">PX69</strain>
    </source>
</reference>
<dbReference type="Proteomes" id="UP000326837">
    <property type="component" value="Chromosome"/>
</dbReference>
<name>A0A5K7X4K5_9BACT</name>
<proteinExistence type="predicted"/>
<evidence type="ECO:0000313" key="2">
    <source>
        <dbReference type="Proteomes" id="UP000326837"/>
    </source>
</evidence>
<dbReference type="EMBL" id="AP021861">
    <property type="protein sequence ID" value="BBO31488.1"/>
    <property type="molecule type" value="Genomic_DNA"/>
</dbReference>
<protein>
    <submittedName>
        <fullName evidence="1">Uncharacterized protein</fullName>
    </submittedName>
</protein>
<organism evidence="1 2">
    <name type="scientific">Lacipirellula parvula</name>
    <dbReference type="NCBI Taxonomy" id="2650471"/>
    <lineage>
        <taxon>Bacteria</taxon>
        <taxon>Pseudomonadati</taxon>
        <taxon>Planctomycetota</taxon>
        <taxon>Planctomycetia</taxon>
        <taxon>Pirellulales</taxon>
        <taxon>Lacipirellulaceae</taxon>
        <taxon>Lacipirellula</taxon>
    </lineage>
</organism>
<keyword evidence="2" id="KW-1185">Reference proteome</keyword>